<evidence type="ECO:0000313" key="1">
    <source>
        <dbReference type="EMBL" id="KAG8447572.1"/>
    </source>
</evidence>
<name>A0A8T2JTB6_9PIPI</name>
<proteinExistence type="predicted"/>
<evidence type="ECO:0000313" key="2">
    <source>
        <dbReference type="Proteomes" id="UP000812440"/>
    </source>
</evidence>
<gene>
    <name evidence="1" type="ORF">GDO86_014902</name>
</gene>
<reference evidence="1" key="1">
    <citation type="thesis" date="2020" institute="ProQuest LLC" country="789 East Eisenhower Parkway, Ann Arbor, MI, USA">
        <title>Comparative Genomics and Chromosome Evolution.</title>
        <authorList>
            <person name="Mudd A.B."/>
        </authorList>
    </citation>
    <scope>NUCLEOTIDE SEQUENCE</scope>
    <source>
        <strain evidence="1">Female2</strain>
        <tissue evidence="1">Blood</tissue>
    </source>
</reference>
<keyword evidence="2" id="KW-1185">Reference proteome</keyword>
<organism evidence="1 2">
    <name type="scientific">Hymenochirus boettgeri</name>
    <name type="common">Congo dwarf clawed frog</name>
    <dbReference type="NCBI Taxonomy" id="247094"/>
    <lineage>
        <taxon>Eukaryota</taxon>
        <taxon>Metazoa</taxon>
        <taxon>Chordata</taxon>
        <taxon>Craniata</taxon>
        <taxon>Vertebrata</taxon>
        <taxon>Euteleostomi</taxon>
        <taxon>Amphibia</taxon>
        <taxon>Batrachia</taxon>
        <taxon>Anura</taxon>
        <taxon>Pipoidea</taxon>
        <taxon>Pipidae</taxon>
        <taxon>Pipinae</taxon>
        <taxon>Hymenochirus</taxon>
    </lineage>
</organism>
<sequence length="101" mass="11456">MYGLWTGSGQTQLLPNSTALHNAPSRKTWAADAENSVGNITGRWSCLFQVMPMERYKGLEGFEWRMDPRTRLQTTHRVHGGEQMFIWKIQSIIPDGSSNTS</sequence>
<dbReference type="AlphaFoldDB" id="A0A8T2JTB6"/>
<protein>
    <submittedName>
        <fullName evidence="1">Uncharacterized protein</fullName>
    </submittedName>
</protein>
<dbReference type="Proteomes" id="UP000812440">
    <property type="component" value="Chromosome 8_10"/>
</dbReference>
<accession>A0A8T2JTB6</accession>
<dbReference type="EMBL" id="JAACNH010000003">
    <property type="protein sequence ID" value="KAG8447572.1"/>
    <property type="molecule type" value="Genomic_DNA"/>
</dbReference>
<comment type="caution">
    <text evidence="1">The sequence shown here is derived from an EMBL/GenBank/DDBJ whole genome shotgun (WGS) entry which is preliminary data.</text>
</comment>